<keyword evidence="5" id="KW-1185">Reference proteome</keyword>
<dbReference type="InterPro" id="IPR008462">
    <property type="entry name" value="CsbD"/>
</dbReference>
<evidence type="ECO:0000256" key="2">
    <source>
        <dbReference type="SAM" id="MobiDB-lite"/>
    </source>
</evidence>
<feature type="region of interest" description="Disordered" evidence="2">
    <location>
        <begin position="33"/>
        <end position="59"/>
    </location>
</feature>
<protein>
    <submittedName>
        <fullName evidence="4">CsbD family protein</fullName>
    </submittedName>
</protein>
<dbReference type="AlphaFoldDB" id="A0A5R9J452"/>
<dbReference type="EMBL" id="VCDI01000005">
    <property type="protein sequence ID" value="TLU71643.1"/>
    <property type="molecule type" value="Genomic_DNA"/>
</dbReference>
<dbReference type="RefSeq" id="WP_138326713.1">
    <property type="nucleotide sequence ID" value="NZ_VCDI01000005.1"/>
</dbReference>
<evidence type="ECO:0000313" key="5">
    <source>
        <dbReference type="Proteomes" id="UP000305654"/>
    </source>
</evidence>
<evidence type="ECO:0000313" key="4">
    <source>
        <dbReference type="EMBL" id="TLU71643.1"/>
    </source>
</evidence>
<dbReference type="InterPro" id="IPR036629">
    <property type="entry name" value="YjbJ_sf"/>
</dbReference>
<dbReference type="Proteomes" id="UP000305654">
    <property type="component" value="Unassembled WGS sequence"/>
</dbReference>
<dbReference type="Gene3D" id="1.10.1470.10">
    <property type="entry name" value="YjbJ"/>
    <property type="match status" value="1"/>
</dbReference>
<dbReference type="OrthoDB" id="9796058at2"/>
<comment type="similarity">
    <text evidence="1">Belongs to the UPF0337 (CsbD) family.</text>
</comment>
<feature type="domain" description="CsbD-like" evidence="3">
    <location>
        <begin position="4"/>
        <end position="56"/>
    </location>
</feature>
<dbReference type="Pfam" id="PF05532">
    <property type="entry name" value="CsbD"/>
    <property type="match status" value="1"/>
</dbReference>
<comment type="caution">
    <text evidence="4">The sequence shown here is derived from an EMBL/GenBank/DDBJ whole genome shotgun (WGS) entry which is preliminary data.</text>
</comment>
<sequence>MDKDRIEGGARKIKGALKETFGKVTGDRVTAAEGSAEKAAGEAQAETGAFKDKVRDATK</sequence>
<dbReference type="PANTHER" id="PTHR34977:SF1">
    <property type="entry name" value="UPF0337 PROTEIN YJBJ"/>
    <property type="match status" value="1"/>
</dbReference>
<evidence type="ECO:0000256" key="1">
    <source>
        <dbReference type="ARBA" id="ARBA00009129"/>
    </source>
</evidence>
<dbReference type="PANTHER" id="PTHR34977">
    <property type="entry name" value="UPF0337 PROTEIN YJBJ"/>
    <property type="match status" value="1"/>
</dbReference>
<feature type="compositionally biased region" description="Basic and acidic residues" evidence="2">
    <location>
        <begin position="49"/>
        <end position="59"/>
    </location>
</feature>
<name>A0A5R9J452_9PROT</name>
<proteinExistence type="inferred from homology"/>
<accession>A0A5R9J452</accession>
<dbReference type="SUPFAM" id="SSF69047">
    <property type="entry name" value="Hypothetical protein YjbJ"/>
    <property type="match status" value="1"/>
</dbReference>
<reference evidence="4 5" key="1">
    <citation type="submission" date="2019-05" db="EMBL/GenBank/DDBJ databases">
        <authorList>
            <person name="Pankratov T."/>
            <person name="Grouzdev D."/>
        </authorList>
    </citation>
    <scope>NUCLEOTIDE SEQUENCE [LARGE SCALE GENOMIC DNA]</scope>
    <source>
        <strain evidence="4 5">KEBCLARHB70R</strain>
    </source>
</reference>
<organism evidence="4 5">
    <name type="scientific">Lichenicoccus roseus</name>
    <dbReference type="NCBI Taxonomy" id="2683649"/>
    <lineage>
        <taxon>Bacteria</taxon>
        <taxon>Pseudomonadati</taxon>
        <taxon>Pseudomonadota</taxon>
        <taxon>Alphaproteobacteria</taxon>
        <taxon>Acetobacterales</taxon>
        <taxon>Acetobacteraceae</taxon>
        <taxon>Lichenicoccus</taxon>
    </lineage>
</organism>
<evidence type="ECO:0000259" key="3">
    <source>
        <dbReference type="Pfam" id="PF05532"/>
    </source>
</evidence>
<gene>
    <name evidence="4" type="ORF">FE263_14295</name>
</gene>
<dbReference type="InterPro" id="IPR050423">
    <property type="entry name" value="UPF0337_stress_rsp"/>
</dbReference>